<dbReference type="PANTHER" id="PTHR11014:SF63">
    <property type="entry name" value="METALLOPEPTIDASE, PUTATIVE (AFU_ORTHOLOGUE AFUA_6G09600)-RELATED"/>
    <property type="match status" value="1"/>
</dbReference>
<comment type="cofactor">
    <cofactor evidence="2">
        <name>Mn(2+)</name>
        <dbReference type="ChEBI" id="CHEBI:29035"/>
    </cofactor>
    <text evidence="2">The Mn(2+) ion enhances activity.</text>
</comment>
<dbReference type="SUPFAM" id="SSF55031">
    <property type="entry name" value="Bacterial exopeptidase dimerisation domain"/>
    <property type="match status" value="1"/>
</dbReference>
<dbReference type="Proteomes" id="UP001174936">
    <property type="component" value="Unassembled WGS sequence"/>
</dbReference>
<evidence type="ECO:0008006" key="5">
    <source>
        <dbReference type="Google" id="ProtNLM"/>
    </source>
</evidence>
<reference evidence="3" key="1">
    <citation type="submission" date="2023-06" db="EMBL/GenBank/DDBJ databases">
        <title>Genome-scale phylogeny and comparative genomics of the fungal order Sordariales.</title>
        <authorList>
            <consortium name="Lawrence Berkeley National Laboratory"/>
            <person name="Hensen N."/>
            <person name="Bonometti L."/>
            <person name="Westerberg I."/>
            <person name="Brannstrom I.O."/>
            <person name="Guillou S."/>
            <person name="Cros-Aarteil S."/>
            <person name="Calhoun S."/>
            <person name="Haridas S."/>
            <person name="Kuo A."/>
            <person name="Mondo S."/>
            <person name="Pangilinan J."/>
            <person name="Riley R."/>
            <person name="Labutti K."/>
            <person name="Andreopoulos B."/>
            <person name="Lipzen A."/>
            <person name="Chen C."/>
            <person name="Yanf M."/>
            <person name="Daum C."/>
            <person name="Ng V."/>
            <person name="Clum A."/>
            <person name="Steindorff A."/>
            <person name="Ohm R."/>
            <person name="Martin F."/>
            <person name="Silar P."/>
            <person name="Natvig D."/>
            <person name="Lalanne C."/>
            <person name="Gautier V."/>
            <person name="Ament-Velasquez S.L."/>
            <person name="Kruys A."/>
            <person name="Hutchinson M.I."/>
            <person name="Powell A.J."/>
            <person name="Barry K."/>
            <person name="Miller A.N."/>
            <person name="Grigoriev I.V."/>
            <person name="Debuchy R."/>
            <person name="Gladieux P."/>
            <person name="Thoren M.H."/>
            <person name="Johannesson H."/>
        </authorList>
    </citation>
    <scope>NUCLEOTIDE SEQUENCE</scope>
    <source>
        <strain evidence="3">SMH2532-1</strain>
    </source>
</reference>
<dbReference type="SUPFAM" id="SSF53187">
    <property type="entry name" value="Zn-dependent exopeptidases"/>
    <property type="match status" value="1"/>
</dbReference>
<feature type="binding site" evidence="2">
    <location>
        <position position="176"/>
    </location>
    <ligand>
        <name>Mn(2+)</name>
        <dbReference type="ChEBI" id="CHEBI:29035"/>
        <label>2</label>
    </ligand>
</feature>
<keyword evidence="2" id="KW-0479">Metal-binding</keyword>
<evidence type="ECO:0000313" key="3">
    <source>
        <dbReference type="EMBL" id="KAK0645421.1"/>
    </source>
</evidence>
<dbReference type="EMBL" id="JAULSV010000004">
    <property type="protein sequence ID" value="KAK0645421.1"/>
    <property type="molecule type" value="Genomic_DNA"/>
</dbReference>
<dbReference type="InterPro" id="IPR036264">
    <property type="entry name" value="Bact_exopeptidase_dim_dom"/>
</dbReference>
<dbReference type="Gene3D" id="3.30.70.360">
    <property type="match status" value="1"/>
</dbReference>
<keyword evidence="4" id="KW-1185">Reference proteome</keyword>
<dbReference type="AlphaFoldDB" id="A0AA39Y3N2"/>
<proteinExistence type="inferred from homology"/>
<dbReference type="Gene3D" id="3.40.630.10">
    <property type="entry name" value="Zn peptidases"/>
    <property type="match status" value="1"/>
</dbReference>
<protein>
    <recommendedName>
        <fullName evidence="5">Amidohydrolase</fullName>
    </recommendedName>
</protein>
<dbReference type="PIRSF" id="PIRSF005962">
    <property type="entry name" value="Pept_M20D_amidohydro"/>
    <property type="match status" value="1"/>
</dbReference>
<dbReference type="NCBIfam" id="TIGR01891">
    <property type="entry name" value="amidohydrolases"/>
    <property type="match status" value="1"/>
</dbReference>
<comment type="similarity">
    <text evidence="1">Belongs to the peptidase M20A family.</text>
</comment>
<evidence type="ECO:0000313" key="4">
    <source>
        <dbReference type="Proteomes" id="UP001174936"/>
    </source>
</evidence>
<organism evidence="3 4">
    <name type="scientific">Cercophora newfieldiana</name>
    <dbReference type="NCBI Taxonomy" id="92897"/>
    <lineage>
        <taxon>Eukaryota</taxon>
        <taxon>Fungi</taxon>
        <taxon>Dikarya</taxon>
        <taxon>Ascomycota</taxon>
        <taxon>Pezizomycotina</taxon>
        <taxon>Sordariomycetes</taxon>
        <taxon>Sordariomycetidae</taxon>
        <taxon>Sordariales</taxon>
        <taxon>Lasiosphaeriaceae</taxon>
        <taxon>Cercophora</taxon>
    </lineage>
</organism>
<evidence type="ECO:0000256" key="1">
    <source>
        <dbReference type="ARBA" id="ARBA00006247"/>
    </source>
</evidence>
<dbReference type="GO" id="GO:0016787">
    <property type="term" value="F:hydrolase activity"/>
    <property type="evidence" value="ECO:0007669"/>
    <property type="project" value="InterPro"/>
</dbReference>
<accession>A0AA39Y3N2</accession>
<dbReference type="GO" id="GO:0046872">
    <property type="term" value="F:metal ion binding"/>
    <property type="evidence" value="ECO:0007669"/>
    <property type="project" value="UniProtKB-KW"/>
</dbReference>
<feature type="binding site" evidence="2">
    <location>
        <position position="148"/>
    </location>
    <ligand>
        <name>Mn(2+)</name>
        <dbReference type="ChEBI" id="CHEBI:29035"/>
        <label>2</label>
    </ligand>
</feature>
<comment type="caution">
    <text evidence="3">The sequence shown here is derived from an EMBL/GenBank/DDBJ whole genome shotgun (WGS) entry which is preliminary data.</text>
</comment>
<gene>
    <name evidence="3" type="ORF">B0T16DRAFT_411141</name>
</gene>
<keyword evidence="2" id="KW-0464">Manganese</keyword>
<feature type="binding site" evidence="2">
    <location>
        <position position="114"/>
    </location>
    <ligand>
        <name>Mn(2+)</name>
        <dbReference type="ChEBI" id="CHEBI:29035"/>
        <label>2</label>
    </ligand>
</feature>
<dbReference type="Pfam" id="PF01546">
    <property type="entry name" value="Peptidase_M20"/>
    <property type="match status" value="1"/>
</dbReference>
<name>A0AA39Y3N2_9PEZI</name>
<sequence>MDPSAIVRKYSPELSPLETLYKDIHQHPELSQFESRTASVIGERLRVLGLDVTAKIGGQGVVGVLRNGPGPVVLLRAELDALPIKEQTGLPFQSTEYMDDWWGRRQPVMHACGHDMHMASLMGAAELLRNARSEWSGTVMALFQPNEEHTGGAQAMLDDNLYERLGVQPDVVFAQHLMQIPSGSISIRPGPVLVSADTVRIRLFSSEGYASNPQVSVDIVVVASKIILALQELARELGKTGYASINTEEIHAGEAGADWVSHADIILDVKAYDAAIRSRLMQGIREIVEREAAASGAKKAPEITTSVRAPSTTNDPVLSQQLRGVFGGFFGSANILDDLPSHPCEDFSRLATAVNAPYVFWFVGRADPEALRRAHEQGRVLDAIPIEHSPFNAPLIHPTLETGIHALSLAALSVLQT</sequence>
<evidence type="ECO:0000256" key="2">
    <source>
        <dbReference type="PIRSR" id="PIRSR005962-1"/>
    </source>
</evidence>
<dbReference type="InterPro" id="IPR002933">
    <property type="entry name" value="Peptidase_M20"/>
</dbReference>
<feature type="binding site" evidence="2">
    <location>
        <position position="112"/>
    </location>
    <ligand>
        <name>Mn(2+)</name>
        <dbReference type="ChEBI" id="CHEBI:29035"/>
        <label>2</label>
    </ligand>
</feature>
<dbReference type="PANTHER" id="PTHR11014">
    <property type="entry name" value="PEPTIDASE M20 FAMILY MEMBER"/>
    <property type="match status" value="1"/>
</dbReference>
<dbReference type="InterPro" id="IPR017439">
    <property type="entry name" value="Amidohydrolase"/>
</dbReference>